<name>A0A2I0JW56_PUNGR</name>
<dbReference type="EMBL" id="PGOL01001241">
    <property type="protein sequence ID" value="PKI59706.1"/>
    <property type="molecule type" value="Genomic_DNA"/>
</dbReference>
<evidence type="ECO:0000313" key="2">
    <source>
        <dbReference type="EMBL" id="PKI59706.1"/>
    </source>
</evidence>
<reference evidence="2 3" key="1">
    <citation type="submission" date="2017-11" db="EMBL/GenBank/DDBJ databases">
        <title>De-novo sequencing of pomegranate (Punica granatum L.) genome.</title>
        <authorList>
            <person name="Akparov Z."/>
            <person name="Amiraslanov A."/>
            <person name="Hajiyeva S."/>
            <person name="Abbasov M."/>
            <person name="Kaur K."/>
            <person name="Hamwieh A."/>
            <person name="Solovyev V."/>
            <person name="Salamov A."/>
            <person name="Braich B."/>
            <person name="Kosarev P."/>
            <person name="Mahmoud A."/>
            <person name="Hajiyev E."/>
            <person name="Babayeva S."/>
            <person name="Izzatullayeva V."/>
            <person name="Mammadov A."/>
            <person name="Mammadov A."/>
            <person name="Sharifova S."/>
            <person name="Ojaghi J."/>
            <person name="Eynullazada K."/>
            <person name="Bayramov B."/>
            <person name="Abdulazimova A."/>
            <person name="Shahmuradov I."/>
        </authorList>
    </citation>
    <scope>NUCLEOTIDE SEQUENCE [LARGE SCALE GENOMIC DNA]</scope>
    <source>
        <strain evidence="3">cv. AG2017</strain>
        <tissue evidence="2">Leaf</tissue>
    </source>
</reference>
<evidence type="ECO:0000256" key="1">
    <source>
        <dbReference type="SAM" id="MobiDB-lite"/>
    </source>
</evidence>
<dbReference type="Proteomes" id="UP000233551">
    <property type="component" value="Unassembled WGS sequence"/>
</dbReference>
<keyword evidence="3" id="KW-1185">Reference proteome</keyword>
<feature type="region of interest" description="Disordered" evidence="1">
    <location>
        <begin position="42"/>
        <end position="73"/>
    </location>
</feature>
<protein>
    <submittedName>
        <fullName evidence="2">Uncharacterized protein</fullName>
    </submittedName>
</protein>
<sequence length="86" mass="9716">MWSMAPMFIIPRTLAARPARLRTSREPDPLLRLCMLVHAEPRAPSSPNVHAHAPEHPSKHSTESPDSRTLPRLFSRIPRLGKTFST</sequence>
<gene>
    <name evidence="2" type="ORF">CRG98_019882</name>
</gene>
<evidence type="ECO:0000313" key="3">
    <source>
        <dbReference type="Proteomes" id="UP000233551"/>
    </source>
</evidence>
<accession>A0A2I0JW56</accession>
<dbReference type="AlphaFoldDB" id="A0A2I0JW56"/>
<organism evidence="2 3">
    <name type="scientific">Punica granatum</name>
    <name type="common">Pomegranate</name>
    <dbReference type="NCBI Taxonomy" id="22663"/>
    <lineage>
        <taxon>Eukaryota</taxon>
        <taxon>Viridiplantae</taxon>
        <taxon>Streptophyta</taxon>
        <taxon>Embryophyta</taxon>
        <taxon>Tracheophyta</taxon>
        <taxon>Spermatophyta</taxon>
        <taxon>Magnoliopsida</taxon>
        <taxon>eudicotyledons</taxon>
        <taxon>Gunneridae</taxon>
        <taxon>Pentapetalae</taxon>
        <taxon>rosids</taxon>
        <taxon>malvids</taxon>
        <taxon>Myrtales</taxon>
        <taxon>Lythraceae</taxon>
        <taxon>Punica</taxon>
    </lineage>
</organism>
<feature type="compositionally biased region" description="Basic and acidic residues" evidence="1">
    <location>
        <begin position="52"/>
        <end position="66"/>
    </location>
</feature>
<comment type="caution">
    <text evidence="2">The sequence shown here is derived from an EMBL/GenBank/DDBJ whole genome shotgun (WGS) entry which is preliminary data.</text>
</comment>
<proteinExistence type="predicted"/>